<dbReference type="PANTHER" id="PTHR23131">
    <property type="entry name" value="ENDORIBONUCLEASE LACTB2"/>
    <property type="match status" value="1"/>
</dbReference>
<name>A0ABY7YNU1_9HYPH</name>
<dbReference type="InterPro" id="IPR036866">
    <property type="entry name" value="RibonucZ/Hydroxyglut_hydro"/>
</dbReference>
<gene>
    <name evidence="2" type="ORF">PSQ19_18600</name>
</gene>
<proteinExistence type="predicted"/>
<dbReference type="InterPro" id="IPR001279">
    <property type="entry name" value="Metallo-B-lactamas"/>
</dbReference>
<dbReference type="PANTHER" id="PTHR23131:SF0">
    <property type="entry name" value="ENDORIBONUCLEASE LACTB2"/>
    <property type="match status" value="1"/>
</dbReference>
<reference evidence="2 3" key="1">
    <citation type="submission" date="2023-02" db="EMBL/GenBank/DDBJ databases">
        <title>Devosia algicola sp. nov., isolated from the phycosphere of marine algae.</title>
        <authorList>
            <person name="Kim J.M."/>
            <person name="Lee J.K."/>
            <person name="Choi B.J."/>
            <person name="Bayburt H."/>
            <person name="Jeon C.O."/>
        </authorList>
    </citation>
    <scope>NUCLEOTIDE SEQUENCE [LARGE SCALE GENOMIC DNA]</scope>
    <source>
        <strain evidence="2 3">G20-9</strain>
    </source>
</reference>
<dbReference type="InterPro" id="IPR050662">
    <property type="entry name" value="Sec-metab_biosynth-thioest"/>
</dbReference>
<dbReference type="CDD" id="cd16278">
    <property type="entry name" value="metallo-hydrolase-like_MBL-fold"/>
    <property type="match status" value="1"/>
</dbReference>
<dbReference type="Gene3D" id="3.60.15.10">
    <property type="entry name" value="Ribonuclease Z/Hydroxyacylglutathione hydrolase-like"/>
    <property type="match status" value="1"/>
</dbReference>
<dbReference type="SUPFAM" id="SSF56281">
    <property type="entry name" value="Metallo-hydrolase/oxidoreductase"/>
    <property type="match status" value="1"/>
</dbReference>
<dbReference type="Proteomes" id="UP001220530">
    <property type="component" value="Chromosome"/>
</dbReference>
<dbReference type="Pfam" id="PF00753">
    <property type="entry name" value="Lactamase_B"/>
    <property type="match status" value="1"/>
</dbReference>
<protein>
    <submittedName>
        <fullName evidence="2">MBL fold metallo-hydrolase</fullName>
    </submittedName>
</protein>
<feature type="domain" description="Metallo-beta-lactamase" evidence="1">
    <location>
        <begin position="43"/>
        <end position="219"/>
    </location>
</feature>
<dbReference type="EMBL" id="CP118246">
    <property type="protein sequence ID" value="WDR02565.1"/>
    <property type="molecule type" value="Genomic_DNA"/>
</dbReference>
<sequence>MASPAPTLSFDTAFDPQTGRPVQVAPDLVRVTAPNASPYTFTGTNSFLIGQERLALVDPGPADSLHLAALRQAIDGRRVDAIILTHTHKDHSDAAAQLARELGAPLWFGGRHRLSRPLRRFERNPIRNSCDWHLVPDRVLVDGDRLMVDKTRLEVIATPGHCANHLAFGLVGTPILLTGDHVMGWNSTLVSVPDGSMADYFASLGRVLASGYRYYVPAHGGPIADGPAYGKALEAHRRQRNSQIIAAVSAGAHSVPAITGKLYPDVPLAIKVAARMTVMAHIEYLESSGALRVSRRPWGLRVAL</sequence>
<keyword evidence="3" id="KW-1185">Reference proteome</keyword>
<evidence type="ECO:0000313" key="3">
    <source>
        <dbReference type="Proteomes" id="UP001220530"/>
    </source>
</evidence>
<evidence type="ECO:0000259" key="1">
    <source>
        <dbReference type="SMART" id="SM00849"/>
    </source>
</evidence>
<dbReference type="InterPro" id="IPR036388">
    <property type="entry name" value="WH-like_DNA-bd_sf"/>
</dbReference>
<dbReference type="SMART" id="SM00849">
    <property type="entry name" value="Lactamase_B"/>
    <property type="match status" value="1"/>
</dbReference>
<organism evidence="2 3">
    <name type="scientific">Devosia algicola</name>
    <dbReference type="NCBI Taxonomy" id="3026418"/>
    <lineage>
        <taxon>Bacteria</taxon>
        <taxon>Pseudomonadati</taxon>
        <taxon>Pseudomonadota</taxon>
        <taxon>Alphaproteobacteria</taxon>
        <taxon>Hyphomicrobiales</taxon>
        <taxon>Devosiaceae</taxon>
        <taxon>Devosia</taxon>
    </lineage>
</organism>
<accession>A0ABY7YNU1</accession>
<dbReference type="RefSeq" id="WP_282218967.1">
    <property type="nucleotide sequence ID" value="NZ_CP118246.1"/>
</dbReference>
<evidence type="ECO:0000313" key="2">
    <source>
        <dbReference type="EMBL" id="WDR02565.1"/>
    </source>
</evidence>
<dbReference type="Gene3D" id="1.10.10.10">
    <property type="entry name" value="Winged helix-like DNA-binding domain superfamily/Winged helix DNA-binding domain"/>
    <property type="match status" value="1"/>
</dbReference>